<dbReference type="Gene3D" id="3.30.420.110">
    <property type="entry name" value="MutS, connector domain"/>
    <property type="match status" value="1"/>
</dbReference>
<evidence type="ECO:0000259" key="6">
    <source>
        <dbReference type="PROSITE" id="PS00486"/>
    </source>
</evidence>
<evidence type="ECO:0000256" key="2">
    <source>
        <dbReference type="ARBA" id="ARBA00022763"/>
    </source>
</evidence>
<keyword evidence="3" id="KW-0067">ATP-binding</keyword>
<dbReference type="GO" id="GO:0005524">
    <property type="term" value="F:ATP binding"/>
    <property type="evidence" value="ECO:0007669"/>
    <property type="project" value="UniProtKB-KW"/>
</dbReference>
<protein>
    <submittedName>
        <fullName evidence="8">DNA mismatch repair proteins mutS family domain-containing protein</fullName>
    </submittedName>
</protein>
<name>A0A915PWH6_9BILA</name>
<dbReference type="Gene3D" id="2.20.25.530">
    <property type="match status" value="1"/>
</dbReference>
<dbReference type="AlphaFoldDB" id="A0A915PWH6"/>
<dbReference type="Pfam" id="PF05190">
    <property type="entry name" value="MutS_IV"/>
    <property type="match status" value="1"/>
</dbReference>
<dbReference type="InterPro" id="IPR007861">
    <property type="entry name" value="DNA_mismatch_repair_MutS_clamp"/>
</dbReference>
<dbReference type="InterPro" id="IPR016151">
    <property type="entry name" value="DNA_mismatch_repair_MutS_N"/>
</dbReference>
<accession>A0A915PWH6</accession>
<dbReference type="PANTHER" id="PTHR11361">
    <property type="entry name" value="DNA MISMATCH REPAIR PROTEIN MUTS FAMILY MEMBER"/>
    <property type="match status" value="1"/>
</dbReference>
<evidence type="ECO:0000256" key="4">
    <source>
        <dbReference type="ARBA" id="ARBA00023125"/>
    </source>
</evidence>
<dbReference type="InterPro" id="IPR027417">
    <property type="entry name" value="P-loop_NTPase"/>
</dbReference>
<keyword evidence="4" id="KW-0238">DNA-binding</keyword>
<keyword evidence="7" id="KW-1185">Reference proteome</keyword>
<dbReference type="InterPro" id="IPR045076">
    <property type="entry name" value="MutS"/>
</dbReference>
<organism evidence="7 8">
    <name type="scientific">Setaria digitata</name>
    <dbReference type="NCBI Taxonomy" id="48799"/>
    <lineage>
        <taxon>Eukaryota</taxon>
        <taxon>Metazoa</taxon>
        <taxon>Ecdysozoa</taxon>
        <taxon>Nematoda</taxon>
        <taxon>Chromadorea</taxon>
        <taxon>Rhabditida</taxon>
        <taxon>Spirurina</taxon>
        <taxon>Spiruromorpha</taxon>
        <taxon>Filarioidea</taxon>
        <taxon>Setariidae</taxon>
        <taxon>Setaria</taxon>
    </lineage>
</organism>
<proteinExistence type="predicted"/>
<dbReference type="GO" id="GO:0030983">
    <property type="term" value="F:mismatched DNA binding"/>
    <property type="evidence" value="ECO:0007669"/>
    <property type="project" value="InterPro"/>
</dbReference>
<feature type="domain" description="DNA mismatch repair proteins mutS family" evidence="6">
    <location>
        <begin position="979"/>
        <end position="995"/>
    </location>
</feature>
<dbReference type="SUPFAM" id="SSF52540">
    <property type="entry name" value="P-loop containing nucleoside triphosphate hydrolases"/>
    <property type="match status" value="1"/>
</dbReference>
<dbReference type="GO" id="GO:0032301">
    <property type="term" value="C:MutSalpha complex"/>
    <property type="evidence" value="ECO:0007669"/>
    <property type="project" value="TreeGrafter"/>
</dbReference>
<dbReference type="InterPro" id="IPR036187">
    <property type="entry name" value="DNA_mismatch_repair_MutS_sf"/>
</dbReference>
<dbReference type="Gene3D" id="3.40.1170.10">
    <property type="entry name" value="DNA repair protein MutS, domain I"/>
    <property type="match status" value="1"/>
</dbReference>
<evidence type="ECO:0000256" key="5">
    <source>
        <dbReference type="SAM" id="MobiDB-lite"/>
    </source>
</evidence>
<dbReference type="PANTHER" id="PTHR11361:SF145">
    <property type="entry name" value="DNA MISMATCH REPAIR PROTEINS MUTS FAMILY DOMAIN-CONTAINING PROTEIN"/>
    <property type="match status" value="1"/>
</dbReference>
<dbReference type="WBParaSite" id="sdigi.contig396.g8013.t1">
    <property type="protein sequence ID" value="sdigi.contig396.g8013.t1"/>
    <property type="gene ID" value="sdigi.contig396.g8013"/>
</dbReference>
<dbReference type="Pfam" id="PF00488">
    <property type="entry name" value="MutS_V"/>
    <property type="match status" value="1"/>
</dbReference>
<evidence type="ECO:0000313" key="7">
    <source>
        <dbReference type="Proteomes" id="UP000887581"/>
    </source>
</evidence>
<dbReference type="PROSITE" id="PS00486">
    <property type="entry name" value="DNA_MISMATCH_REPAIR_2"/>
    <property type="match status" value="1"/>
</dbReference>
<evidence type="ECO:0000256" key="3">
    <source>
        <dbReference type="ARBA" id="ARBA00022840"/>
    </source>
</evidence>
<keyword evidence="2" id="KW-0227">DNA damage</keyword>
<dbReference type="SMART" id="SM00533">
    <property type="entry name" value="MUTSd"/>
    <property type="match status" value="1"/>
</dbReference>
<sequence length="1129" mass="126293">MDSSSKSLAEDLGSDKHWEKGRAANDFYQRSGHSLTRFVLSNVIKTVRYYPFALFSVVTGACHCVQLASKIRFSVRGGELSEKQLHLLRHPKTGNATLYAIGNERVEELLKFDDGLRSVLLGDNVIRDGSMILLAPVNPVLLLLPYLRKYAKDDYVSLKNILVDDNFPSIKLLENVKTVKSSLKHACHCKEFDFDHAVSGILEENLPTDILSMVEMDFVGLEDKDAQSNKRLHQDSKISEKSNAVKVDFQDSLADTVPRKRMCLKRGEEFYACYEDDAVFIANNVFCSEVGLRRCKVGKEQIFLNSVNGGTDFERRSETELMYHVLNNTQYLRVIHDAILVQHYRVEVYAANDGQWELKAKGSLGCLSDFEEIVGDSIELHELTTVAALTVTEGHDPTECLVSIVSCNVREMQFTIAEFLDTEHFVNLERCLAALVPRQCLLFSNKAGISSVSLSGENSNQLNTALRKAGIRKEFFEISEQLSATLSDVHLSRAQKTCLVGLIQHLHLNDDGMKSGKFQLRNYKSAGYMYLNSAAVKALELFSACQEDEDLMDDVGSLFELLNKCCTPQGQRLLRDWVRRPLHDIRKINERLDVVEAFVNDSSCRVVLHDDILRRIPDITVITRKLVQKKAGLQECYRLYQIIRLLKRFHQVLNELHGSCGPLAPSVNDLCLEPLVLAQLQFEKFMALIETTIDIVYFQKNGLYRILPDIDENLLAAAEGMCEIEKKCNVLLKKVCSGITETVKLENNEHHGFHFRVTLKAEKSIRQSGMRILETSKGSGVRFTSDSLDALNREYLKLSSHYEAIQSSFIDMVVETCSGYVSTFCELSEAVAVIDVLVALSVLAAGSPFGYVRPQIINDGKQIMELRKCRHPVMEANPNSSQFISNDVVLGSEEGDNAMFLILTGANMGGKSTYLRSCALSVLLAQMGSFVPCESARFSLIDGIHTRIGSCDYQCKGVSTFMAEMNDCASILESATCHSLVIVDELGRGTSTYDGFGLAWAIAEDIVSRVKCFCIYATHYHELTELGLIYPKQLKNVCTASQIDENGQLILLYKIIPGVAGRSFGLNIAKMIGLPENVLQAASGMLEKLESRNSKLPSDEEELYRKMQNSGDDELRQQLLQSLLSEEGD</sequence>
<keyword evidence="1" id="KW-0547">Nucleotide-binding</keyword>
<dbReference type="InterPro" id="IPR000432">
    <property type="entry name" value="DNA_mismatch_repair_MutS_C"/>
</dbReference>
<dbReference type="InterPro" id="IPR007696">
    <property type="entry name" value="DNA_mismatch_repair_MutS_core"/>
</dbReference>
<evidence type="ECO:0000313" key="8">
    <source>
        <dbReference type="WBParaSite" id="sdigi.contig396.g8013.t1"/>
    </source>
</evidence>
<dbReference type="SUPFAM" id="SSF48334">
    <property type="entry name" value="DNA repair protein MutS, domain III"/>
    <property type="match status" value="1"/>
</dbReference>
<reference evidence="8" key="1">
    <citation type="submission" date="2022-11" db="UniProtKB">
        <authorList>
            <consortium name="WormBaseParasite"/>
        </authorList>
    </citation>
    <scope>IDENTIFICATION</scope>
</reference>
<dbReference type="Proteomes" id="UP000887581">
    <property type="component" value="Unplaced"/>
</dbReference>
<dbReference type="Gene3D" id="3.40.50.300">
    <property type="entry name" value="P-loop containing nucleotide triphosphate hydrolases"/>
    <property type="match status" value="1"/>
</dbReference>
<dbReference type="GO" id="GO:0140664">
    <property type="term" value="F:ATP-dependent DNA damage sensor activity"/>
    <property type="evidence" value="ECO:0007669"/>
    <property type="project" value="InterPro"/>
</dbReference>
<evidence type="ECO:0000256" key="1">
    <source>
        <dbReference type="ARBA" id="ARBA00022741"/>
    </source>
</evidence>
<feature type="region of interest" description="Disordered" evidence="5">
    <location>
        <begin position="1092"/>
        <end position="1112"/>
    </location>
</feature>
<dbReference type="GO" id="GO:0006298">
    <property type="term" value="P:mismatch repair"/>
    <property type="evidence" value="ECO:0007669"/>
    <property type="project" value="InterPro"/>
</dbReference>
<dbReference type="Gene3D" id="1.10.1420.10">
    <property type="match status" value="2"/>
</dbReference>
<dbReference type="InterPro" id="IPR036678">
    <property type="entry name" value="MutS_con_dom_sf"/>
</dbReference>
<dbReference type="Pfam" id="PF05192">
    <property type="entry name" value="MutS_III"/>
    <property type="match status" value="1"/>
</dbReference>
<dbReference type="SMART" id="SM00534">
    <property type="entry name" value="MUTSac"/>
    <property type="match status" value="1"/>
</dbReference>